<dbReference type="InterPro" id="IPR011342">
    <property type="entry name" value="Shikimate_DH"/>
</dbReference>
<dbReference type="Pfam" id="PF18317">
    <property type="entry name" value="SDH_C"/>
    <property type="match status" value="1"/>
</dbReference>
<comment type="caution">
    <text evidence="10">The sequence shown here is derived from an EMBL/GenBank/DDBJ whole genome shotgun (WGS) entry which is preliminary data.</text>
</comment>
<feature type="binding site" evidence="7">
    <location>
        <position position="234"/>
    </location>
    <ligand>
        <name>NADP(+)</name>
        <dbReference type="ChEBI" id="CHEBI:58349"/>
    </ligand>
</feature>
<dbReference type="Pfam" id="PF08501">
    <property type="entry name" value="Shikimate_dh_N"/>
    <property type="match status" value="1"/>
</dbReference>
<evidence type="ECO:0000256" key="5">
    <source>
        <dbReference type="ARBA" id="ARBA00023002"/>
    </source>
</evidence>
<comment type="pathway">
    <text evidence="1 7">Metabolic intermediate biosynthesis; chorismate biosynthesis; chorismate from D-erythrose 4-phosphate and phosphoenolpyruvate: step 4/7.</text>
</comment>
<dbReference type="Gene3D" id="3.40.50.720">
    <property type="entry name" value="NAD(P)-binding Rossmann-like Domain"/>
    <property type="match status" value="1"/>
</dbReference>
<organism evidence="10 11">
    <name type="scientific">Holzapfeliella saturejae</name>
    <dbReference type="NCBI Taxonomy" id="3082953"/>
    <lineage>
        <taxon>Bacteria</taxon>
        <taxon>Bacillati</taxon>
        <taxon>Bacillota</taxon>
        <taxon>Bacilli</taxon>
        <taxon>Lactobacillales</taxon>
        <taxon>Lactobacillaceae</taxon>
        <taxon>Holzapfeliella</taxon>
    </lineage>
</organism>
<dbReference type="SUPFAM" id="SSF51735">
    <property type="entry name" value="NAD(P)-binding Rossmann-fold domains"/>
    <property type="match status" value="1"/>
</dbReference>
<comment type="caution">
    <text evidence="7">Lacks conserved residue(s) required for the propagation of feature annotation.</text>
</comment>
<comment type="subunit">
    <text evidence="7">Homodimer.</text>
</comment>
<proteinExistence type="inferred from homology"/>
<evidence type="ECO:0000256" key="3">
    <source>
        <dbReference type="ARBA" id="ARBA00022605"/>
    </source>
</evidence>
<feature type="binding site" evidence="7">
    <location>
        <position position="109"/>
    </location>
    <ligand>
        <name>shikimate</name>
        <dbReference type="ChEBI" id="CHEBI:36208"/>
    </ligand>
</feature>
<comment type="similarity">
    <text evidence="7">Belongs to the shikimate dehydrogenase family.</text>
</comment>
<dbReference type="InterPro" id="IPR046346">
    <property type="entry name" value="Aminoacid_DH-like_N_sf"/>
</dbReference>
<evidence type="ECO:0000313" key="11">
    <source>
        <dbReference type="Proteomes" id="UP001377804"/>
    </source>
</evidence>
<dbReference type="InterPro" id="IPR013708">
    <property type="entry name" value="Shikimate_DH-bd_N"/>
</dbReference>
<protein>
    <recommendedName>
        <fullName evidence="2 7">Shikimate dehydrogenase (NADP(+))</fullName>
        <shortName evidence="7">SDH</shortName>
        <ecNumber evidence="2 7">1.1.1.25</ecNumber>
    </recommendedName>
</protein>
<feature type="binding site" evidence="7">
    <location>
        <position position="94"/>
    </location>
    <ligand>
        <name>shikimate</name>
        <dbReference type="ChEBI" id="CHEBI:36208"/>
    </ligand>
</feature>
<evidence type="ECO:0000256" key="7">
    <source>
        <dbReference type="HAMAP-Rule" id="MF_00222"/>
    </source>
</evidence>
<feature type="binding site" evidence="7">
    <location>
        <begin position="22"/>
        <end position="24"/>
    </location>
    <ligand>
        <name>shikimate</name>
        <dbReference type="ChEBI" id="CHEBI:36208"/>
    </ligand>
</feature>
<dbReference type="NCBIfam" id="TIGR00507">
    <property type="entry name" value="aroE"/>
    <property type="match status" value="1"/>
</dbReference>
<comment type="function">
    <text evidence="7">Involved in the biosynthesis of the chorismate, which leads to the biosynthesis of aromatic amino acids. Catalyzes the reversible NADPH linked reduction of 3-dehydroshikimate (DHSA) to yield shikimate (SA).</text>
</comment>
<keyword evidence="5 7" id="KW-0560">Oxidoreductase</keyword>
<dbReference type="SUPFAM" id="SSF53223">
    <property type="entry name" value="Aminoacid dehydrogenase-like, N-terminal domain"/>
    <property type="match status" value="1"/>
</dbReference>
<keyword evidence="11" id="KW-1185">Reference proteome</keyword>
<feature type="domain" description="SDH C-terminal" evidence="9">
    <location>
        <begin position="258"/>
        <end position="287"/>
    </location>
</feature>
<feature type="binding site" evidence="7">
    <location>
        <position position="265"/>
    </location>
    <ligand>
        <name>shikimate</name>
        <dbReference type="ChEBI" id="CHEBI:36208"/>
    </ligand>
</feature>
<evidence type="ECO:0000259" key="8">
    <source>
        <dbReference type="Pfam" id="PF08501"/>
    </source>
</evidence>
<feature type="binding site" evidence="7">
    <location>
        <position position="236"/>
    </location>
    <ligand>
        <name>shikimate</name>
        <dbReference type="ChEBI" id="CHEBI:36208"/>
    </ligand>
</feature>
<keyword evidence="4 7" id="KW-0521">NADP</keyword>
<dbReference type="InterPro" id="IPR041121">
    <property type="entry name" value="SDH_C"/>
</dbReference>
<dbReference type="CDD" id="cd01065">
    <property type="entry name" value="NAD_bind_Shikimate_DH"/>
    <property type="match status" value="1"/>
</dbReference>
<evidence type="ECO:0000313" key="10">
    <source>
        <dbReference type="EMBL" id="MEJ6348977.1"/>
    </source>
</evidence>
<reference evidence="10 11" key="1">
    <citation type="submission" date="2023-10" db="EMBL/GenBank/DDBJ databases">
        <title>Holzapfeliella saturejae sp. nov. isolated from Satureja montana flowers.</title>
        <authorList>
            <person name="Alcantara C."/>
            <person name="Zuniga M."/>
            <person name="Landete J.M."/>
            <person name="Monedero V."/>
        </authorList>
    </citation>
    <scope>NUCLEOTIDE SEQUENCE [LARGE SCALE GENOMIC DNA]</scope>
    <source>
        <strain evidence="10 11">He02</strain>
    </source>
</reference>
<dbReference type="InterPro" id="IPR036291">
    <property type="entry name" value="NAD(P)-bd_dom_sf"/>
</dbReference>
<comment type="catalytic activity">
    <reaction evidence="7">
        <text>shikimate + NADP(+) = 3-dehydroshikimate + NADPH + H(+)</text>
        <dbReference type="Rhea" id="RHEA:17737"/>
        <dbReference type="ChEBI" id="CHEBI:15378"/>
        <dbReference type="ChEBI" id="CHEBI:16630"/>
        <dbReference type="ChEBI" id="CHEBI:36208"/>
        <dbReference type="ChEBI" id="CHEBI:57783"/>
        <dbReference type="ChEBI" id="CHEBI:58349"/>
        <dbReference type="EC" id="1.1.1.25"/>
    </reaction>
</comment>
<dbReference type="PANTHER" id="PTHR21089">
    <property type="entry name" value="SHIKIMATE DEHYDROGENASE"/>
    <property type="match status" value="1"/>
</dbReference>
<evidence type="ECO:0000256" key="2">
    <source>
        <dbReference type="ARBA" id="ARBA00012962"/>
    </source>
</evidence>
<keyword evidence="3 7" id="KW-0028">Amino-acid biosynthesis</keyword>
<dbReference type="EC" id="1.1.1.25" evidence="2 7"/>
<dbReference type="Gene3D" id="3.40.50.10860">
    <property type="entry name" value="Leucine Dehydrogenase, chain A, domain 1"/>
    <property type="match status" value="1"/>
</dbReference>
<gene>
    <name evidence="7 10" type="primary">aroE</name>
    <name evidence="10" type="ORF">R4Y45_07060</name>
</gene>
<dbReference type="HAMAP" id="MF_00222">
    <property type="entry name" value="Shikimate_DH_AroE"/>
    <property type="match status" value="1"/>
</dbReference>
<feature type="active site" description="Proton acceptor" evidence="7">
    <location>
        <position position="73"/>
    </location>
</feature>
<dbReference type="EMBL" id="JAWMWG010000005">
    <property type="protein sequence ID" value="MEJ6348977.1"/>
    <property type="molecule type" value="Genomic_DNA"/>
</dbReference>
<dbReference type="RefSeq" id="WP_339970482.1">
    <property type="nucleotide sequence ID" value="NZ_JAWMWG010000005.1"/>
</dbReference>
<dbReference type="GO" id="GO:0004764">
    <property type="term" value="F:shikimate 3-dehydrogenase (NADP+) activity"/>
    <property type="evidence" value="ECO:0007669"/>
    <property type="project" value="UniProtKB-EC"/>
</dbReference>
<dbReference type="InterPro" id="IPR022893">
    <property type="entry name" value="Shikimate_DH_fam"/>
</dbReference>
<evidence type="ECO:0000256" key="4">
    <source>
        <dbReference type="ARBA" id="ARBA00022857"/>
    </source>
</evidence>
<name>A0ABU8SJZ5_9LACO</name>
<sequence length="288" mass="31306">MKQMIDGHTRLLGVMATPIRHSMSPAMHNAAFEKLGLNNVYLAFEVGNDDLEQAVNSIRVLDMIGVNVSMPNKQKIIPYLDELDISAELNQAVNTVVNNDGYLKGYTTDGVGFVTDLQKKGHPIKNQSIVIAGAGGAGTPIAIQCAMAGAKEIKIFNEQGPHFKNVARNVAIINERTNSNATGEDLNNQTAFKEALASCDIYCDATSVGMSPLQDQSLINHASYFHSDMVVYDVVYSPRETKLMTVAKKAGVKEVYNGLGMMIEQGAAAFKLWTGEEMPVGFIKQTLF</sequence>
<feature type="binding site" evidence="7">
    <location>
        <position position="258"/>
    </location>
    <ligand>
        <name>NADP(+)</name>
        <dbReference type="ChEBI" id="CHEBI:58349"/>
    </ligand>
</feature>
<feature type="binding site" evidence="7">
    <location>
        <position position="69"/>
    </location>
    <ligand>
        <name>shikimate</name>
        <dbReference type="ChEBI" id="CHEBI:36208"/>
    </ligand>
</feature>
<keyword evidence="6 7" id="KW-0057">Aromatic amino acid biosynthesis</keyword>
<dbReference type="PANTHER" id="PTHR21089:SF1">
    <property type="entry name" value="BIFUNCTIONAL 3-DEHYDROQUINATE DEHYDRATASE_SHIKIMATE DEHYDROGENASE, CHLOROPLASTIC"/>
    <property type="match status" value="1"/>
</dbReference>
<evidence type="ECO:0000256" key="1">
    <source>
        <dbReference type="ARBA" id="ARBA00004871"/>
    </source>
</evidence>
<feature type="domain" description="Shikimate dehydrogenase substrate binding N-terminal" evidence="8">
    <location>
        <begin position="14"/>
        <end position="96"/>
    </location>
</feature>
<accession>A0ABU8SJZ5</accession>
<evidence type="ECO:0000259" key="9">
    <source>
        <dbReference type="Pfam" id="PF18317"/>
    </source>
</evidence>
<evidence type="ECO:0000256" key="6">
    <source>
        <dbReference type="ARBA" id="ARBA00023141"/>
    </source>
</evidence>
<feature type="binding site" evidence="7">
    <location>
        <begin position="133"/>
        <end position="137"/>
    </location>
    <ligand>
        <name>NADP(+)</name>
        <dbReference type="ChEBI" id="CHEBI:58349"/>
    </ligand>
</feature>
<dbReference type="Proteomes" id="UP001377804">
    <property type="component" value="Unassembled WGS sequence"/>
</dbReference>